<dbReference type="EMBL" id="JARJCN010000028">
    <property type="protein sequence ID" value="KAJ7087674.1"/>
    <property type="molecule type" value="Genomic_DNA"/>
</dbReference>
<organism evidence="2 3">
    <name type="scientific">Mycena belliarum</name>
    <dbReference type="NCBI Taxonomy" id="1033014"/>
    <lineage>
        <taxon>Eukaryota</taxon>
        <taxon>Fungi</taxon>
        <taxon>Dikarya</taxon>
        <taxon>Basidiomycota</taxon>
        <taxon>Agaricomycotina</taxon>
        <taxon>Agaricomycetes</taxon>
        <taxon>Agaricomycetidae</taxon>
        <taxon>Agaricales</taxon>
        <taxon>Marasmiineae</taxon>
        <taxon>Mycenaceae</taxon>
        <taxon>Mycena</taxon>
    </lineage>
</organism>
<sequence>MSLLGLPPELRAIIFDFCFPSPQTLVQIIPYQTSLPACRLNLPLAIYGVCRCITSELEPLPDKLRRLDFTYIIRGPLLSRGWRPEYGSKHDDDYAHFPFIMRFAQRVRLVGAGPIVSHGRTLSSAMRILVPGPECALRILEVQPRAWRKWDVARIMLEHLGALTTHPDVAARLEVRLIRATEDPLEDSEVVKTRLRDFQAGREDSGPIWVNLAVLEKPEPAVVTNFRGIEAWLKRFQEVRGADVAQRAQKDGPLGGLDDSDDSE</sequence>
<feature type="region of interest" description="Disordered" evidence="1">
    <location>
        <begin position="244"/>
        <end position="264"/>
    </location>
</feature>
<accession>A0AAD6U413</accession>
<dbReference type="Proteomes" id="UP001222325">
    <property type="component" value="Unassembled WGS sequence"/>
</dbReference>
<keyword evidence="3" id="KW-1185">Reference proteome</keyword>
<protein>
    <submittedName>
        <fullName evidence="2">Uncharacterized protein</fullName>
    </submittedName>
</protein>
<name>A0AAD6U413_9AGAR</name>
<gene>
    <name evidence="2" type="ORF">B0H15DRAFT_842813</name>
</gene>
<reference evidence="2" key="1">
    <citation type="submission" date="2023-03" db="EMBL/GenBank/DDBJ databases">
        <title>Massive genome expansion in bonnet fungi (Mycena s.s.) driven by repeated elements and novel gene families across ecological guilds.</title>
        <authorList>
            <consortium name="Lawrence Berkeley National Laboratory"/>
            <person name="Harder C.B."/>
            <person name="Miyauchi S."/>
            <person name="Viragh M."/>
            <person name="Kuo A."/>
            <person name="Thoen E."/>
            <person name="Andreopoulos B."/>
            <person name="Lu D."/>
            <person name="Skrede I."/>
            <person name="Drula E."/>
            <person name="Henrissat B."/>
            <person name="Morin E."/>
            <person name="Kohler A."/>
            <person name="Barry K."/>
            <person name="LaButti K."/>
            <person name="Morin E."/>
            <person name="Salamov A."/>
            <person name="Lipzen A."/>
            <person name="Mereny Z."/>
            <person name="Hegedus B."/>
            <person name="Baldrian P."/>
            <person name="Stursova M."/>
            <person name="Weitz H."/>
            <person name="Taylor A."/>
            <person name="Grigoriev I.V."/>
            <person name="Nagy L.G."/>
            <person name="Martin F."/>
            <person name="Kauserud H."/>
        </authorList>
    </citation>
    <scope>NUCLEOTIDE SEQUENCE</scope>
    <source>
        <strain evidence="2">CBHHK173m</strain>
    </source>
</reference>
<comment type="caution">
    <text evidence="2">The sequence shown here is derived from an EMBL/GenBank/DDBJ whole genome shotgun (WGS) entry which is preliminary data.</text>
</comment>
<evidence type="ECO:0000313" key="2">
    <source>
        <dbReference type="EMBL" id="KAJ7087674.1"/>
    </source>
</evidence>
<evidence type="ECO:0000256" key="1">
    <source>
        <dbReference type="SAM" id="MobiDB-lite"/>
    </source>
</evidence>
<evidence type="ECO:0000313" key="3">
    <source>
        <dbReference type="Proteomes" id="UP001222325"/>
    </source>
</evidence>
<proteinExistence type="predicted"/>
<dbReference type="AlphaFoldDB" id="A0AAD6U413"/>